<dbReference type="GO" id="GO:0016020">
    <property type="term" value="C:membrane"/>
    <property type="evidence" value="ECO:0007669"/>
    <property type="project" value="UniProtKB-SubCell"/>
</dbReference>
<dbReference type="Proteomes" id="UP000032180">
    <property type="component" value="Chromosome 3"/>
</dbReference>
<dbReference type="Gene3D" id="3.40.50.1240">
    <property type="entry name" value="Phosphoglycerate mutase-like"/>
    <property type="match status" value="1"/>
</dbReference>
<dbReference type="Pfam" id="PF00328">
    <property type="entry name" value="His_Phos_2"/>
    <property type="match status" value="1"/>
</dbReference>
<dbReference type="InterPro" id="IPR036291">
    <property type="entry name" value="NAD(P)-bd_dom_sf"/>
</dbReference>
<comment type="catalytic activity">
    <reaction evidence="12">
        <text>1D-myo-inositol hexakisphosphate + H2O = 1D-myo-inositol 1,2,4,5,6-pentakisphosphate + phosphate</text>
        <dbReference type="Rhea" id="RHEA:16989"/>
        <dbReference type="ChEBI" id="CHEBI:15377"/>
        <dbReference type="ChEBI" id="CHEBI:43474"/>
        <dbReference type="ChEBI" id="CHEBI:57798"/>
        <dbReference type="ChEBI" id="CHEBI:58130"/>
        <dbReference type="EC" id="3.1.3.62"/>
    </reaction>
    <physiologicalReaction direction="left-to-right" evidence="12">
        <dbReference type="Rhea" id="RHEA:16990"/>
    </physiologicalReaction>
</comment>
<dbReference type="EnsemblPlants" id="LPERR03G33060.1">
    <property type="protein sequence ID" value="LPERR03G33060.1"/>
    <property type="gene ID" value="LPERR03G33060"/>
</dbReference>
<dbReference type="STRING" id="77586.A0A0D9W0Q7"/>
<evidence type="ECO:0000313" key="16">
    <source>
        <dbReference type="EnsemblPlants" id="LPERR03G33060.2"/>
    </source>
</evidence>
<sequence>MAAPRTPLRLILVVVAAALLAAAPLSPAAEAAGEFDVRRHLSTVTRYDVARGSNSVVTAPSISDECRVIHLNLVARHGTRAPTKKRIKELDRLAVRLKALIDEAKQGPGSDSTNKILSWMKGWESPWKGRVKGGELVSEGEEELHNLAIRVKERFAGLFDEDYHPDVYSIRATQVPRASASAVAFGLGLLSGRGKLGPGKNRAFSVLSESRASDICLRFFDSCETYKDYRKRKEPDVEKQKEPILEHVTSALVNRYHLNFTTQDVSSLWFLCKQEASLLNITNQACQLFNEAEVYFLEWTDDLEGFVLKGYGESINYRMGLPLLKDVVQSMEEAIIAKEENRPDGTYEKARLRFAHAETVVPFSCLLGLFLEGSDFEKIQREESLDIPPIPPQGRNWKGSVVAPFAGNNMLALYQCPGKTDGSKIYRDQKSSYFVQVLHNEAPVSMPANLSVQGCGNKDFCPFEDFKKKIVEPHLKHDYNALCKIRPAAREKPSSYSSSMLNFFLDLLSRKGYRFVARDVKTELFVIGLLVYWDGYTTRESGVPGQFHASVPEMYSVVVWLWRVCERSKKVAASVNLKLVLVPTNYTSEFVVPAKSQSQATQSSKLSSASLSLSELNWPATKMASGGGEVKGETVLVTGASGFIGSHLVRRLLSRGYSVHAAVLNPDDKAETDHLHALAAAGDGESRLRVFPGDLLDGAALIAAAKGCSGVFHLASPCTVDRVTDPQRQLMVPAVEGTMNVLRAAKEAGGVRRVVVTSSVSAIVPCPGWPAGEVLDERCWTDLDYCEKNGVWYPASKTLAEKAAWKFAEENGLDVVVINPGTALGPVIPPTINASMAMLVRLLEGCTEEYADFFIGPVHVEDVALAHILLYENPSASGRHLCVEPIIHWSDFASKVAELYPNYKVPKFPKDTQPGLVRAKAAAKKLIALGLQFSPMEKIINDSVESLKSRGFIS</sequence>
<evidence type="ECO:0000256" key="6">
    <source>
        <dbReference type="ARBA" id="ARBA00022729"/>
    </source>
</evidence>
<name>A0A0D9W0Q7_9ORYZ</name>
<dbReference type="eggNOG" id="KOG1502">
    <property type="taxonomic scope" value="Eukaryota"/>
</dbReference>
<dbReference type="PANTHER" id="PTHR20963">
    <property type="entry name" value="MULTIPLE INOSITOL POLYPHOSPHATE PHOSPHATASE-RELATED"/>
    <property type="match status" value="1"/>
</dbReference>
<evidence type="ECO:0000256" key="8">
    <source>
        <dbReference type="ARBA" id="ARBA00023136"/>
    </source>
</evidence>
<evidence type="ECO:0000256" key="7">
    <source>
        <dbReference type="ARBA" id="ARBA00022801"/>
    </source>
</evidence>
<feature type="domain" description="NAD-dependent epimerase/dehydratase" evidence="15">
    <location>
        <begin position="635"/>
        <end position="877"/>
    </location>
</feature>
<dbReference type="FunFam" id="3.40.50.720:FF:000219">
    <property type="entry name" value="Cinnamoyl-CoA reductase 1"/>
    <property type="match status" value="1"/>
</dbReference>
<evidence type="ECO:0000256" key="12">
    <source>
        <dbReference type="ARBA" id="ARBA00043691"/>
    </source>
</evidence>
<dbReference type="Gramene" id="LPERR03G33060.1">
    <property type="protein sequence ID" value="LPERR03G33060.1"/>
    <property type="gene ID" value="LPERR03G33060"/>
</dbReference>
<dbReference type="CDD" id="cd07061">
    <property type="entry name" value="HP_HAP_like"/>
    <property type="match status" value="1"/>
</dbReference>
<dbReference type="AlphaFoldDB" id="A0A0D9W0Q7"/>
<evidence type="ECO:0000313" key="17">
    <source>
        <dbReference type="Proteomes" id="UP000032180"/>
    </source>
</evidence>
<dbReference type="GO" id="GO:0052745">
    <property type="term" value="F:inositol phosphate phosphatase activity"/>
    <property type="evidence" value="ECO:0007669"/>
    <property type="project" value="TreeGrafter"/>
</dbReference>
<evidence type="ECO:0000256" key="5">
    <source>
        <dbReference type="ARBA" id="ARBA00018097"/>
    </source>
</evidence>
<comment type="similarity">
    <text evidence="2">Belongs to the histidine acid phosphatase family. MINPP1 subfamily.</text>
</comment>
<comment type="subcellular location">
    <subcellularLocation>
        <location evidence="1">Membrane</location>
    </subcellularLocation>
</comment>
<comment type="catalytic activity">
    <reaction evidence="13">
        <text>(2R)-2,3-bisphosphoglycerate + H2O = (2R)-2-phosphoglycerate + phosphate</text>
        <dbReference type="Rhea" id="RHEA:27381"/>
        <dbReference type="ChEBI" id="CHEBI:15377"/>
        <dbReference type="ChEBI" id="CHEBI:43474"/>
        <dbReference type="ChEBI" id="CHEBI:58248"/>
        <dbReference type="ChEBI" id="CHEBI:58289"/>
        <dbReference type="EC" id="3.1.3.80"/>
    </reaction>
    <physiologicalReaction direction="left-to-right" evidence="13">
        <dbReference type="Rhea" id="RHEA:27382"/>
    </physiologicalReaction>
</comment>
<dbReference type="Gene3D" id="3.40.50.720">
    <property type="entry name" value="NAD(P)-binding Rossmann-like Domain"/>
    <property type="match status" value="1"/>
</dbReference>
<dbReference type="Gramene" id="LPERR03G33060.2">
    <property type="protein sequence ID" value="LPERR03G33060.2"/>
    <property type="gene ID" value="LPERR03G33060"/>
</dbReference>
<reference evidence="16 17" key="2">
    <citation type="submission" date="2013-12" db="EMBL/GenBank/DDBJ databases">
        <authorList>
            <person name="Yu Y."/>
            <person name="Lee S."/>
            <person name="de Baynast K."/>
            <person name="Wissotski M."/>
            <person name="Liu L."/>
            <person name="Talag J."/>
            <person name="Goicoechea J."/>
            <person name="Angelova A."/>
            <person name="Jetty R."/>
            <person name="Kudrna D."/>
            <person name="Golser W."/>
            <person name="Rivera L."/>
            <person name="Zhang J."/>
            <person name="Wing R."/>
        </authorList>
    </citation>
    <scope>NUCLEOTIDE SEQUENCE</scope>
</reference>
<dbReference type="CDD" id="cd08958">
    <property type="entry name" value="FR_SDR_e"/>
    <property type="match status" value="1"/>
</dbReference>
<keyword evidence="7" id="KW-0378">Hydrolase</keyword>
<accession>A0A0D9W0Q7</accession>
<dbReference type="eggNOG" id="KOG1382">
    <property type="taxonomic scope" value="Eukaryota"/>
</dbReference>
<dbReference type="Pfam" id="PF01370">
    <property type="entry name" value="Epimerase"/>
    <property type="match status" value="1"/>
</dbReference>
<dbReference type="InterPro" id="IPR033379">
    <property type="entry name" value="Acid_Pase_AS"/>
</dbReference>
<evidence type="ECO:0000256" key="14">
    <source>
        <dbReference type="SAM" id="SignalP"/>
    </source>
</evidence>
<evidence type="ECO:0000256" key="4">
    <source>
        <dbReference type="ARBA" id="ARBA00013040"/>
    </source>
</evidence>
<comment type="catalytic activity">
    <reaction evidence="11">
        <text>1D-myo-inositol 1,2,4,5,6-pentakisphosphate + H2O = 1D-myo-inositol 1,2,5,6-tetrakisphosphate + phosphate</text>
        <dbReference type="Rhea" id="RHEA:77115"/>
        <dbReference type="ChEBI" id="CHEBI:15377"/>
        <dbReference type="ChEBI" id="CHEBI:43474"/>
        <dbReference type="ChEBI" id="CHEBI:57798"/>
        <dbReference type="ChEBI" id="CHEBI:195535"/>
        <dbReference type="EC" id="3.1.3.62"/>
    </reaction>
    <physiologicalReaction direction="left-to-right" evidence="11">
        <dbReference type="Rhea" id="RHEA:77116"/>
    </physiologicalReaction>
</comment>
<evidence type="ECO:0000256" key="3">
    <source>
        <dbReference type="ARBA" id="ARBA00012976"/>
    </source>
</evidence>
<dbReference type="PROSITE" id="PS00616">
    <property type="entry name" value="HIS_ACID_PHOSPHAT_1"/>
    <property type="match status" value="1"/>
</dbReference>
<evidence type="ECO:0000256" key="11">
    <source>
        <dbReference type="ARBA" id="ARBA00043671"/>
    </source>
</evidence>
<dbReference type="PANTHER" id="PTHR20963:SF8">
    <property type="entry name" value="MULTIPLE INOSITOL POLYPHOSPHATE PHOSPHATASE 1"/>
    <property type="match status" value="1"/>
</dbReference>
<dbReference type="HOGENOM" id="CLU_013406_0_0_1"/>
<feature type="signal peptide" evidence="14">
    <location>
        <begin position="1"/>
        <end position="22"/>
    </location>
</feature>
<evidence type="ECO:0000256" key="13">
    <source>
        <dbReference type="ARBA" id="ARBA00043832"/>
    </source>
</evidence>
<evidence type="ECO:0000256" key="10">
    <source>
        <dbReference type="ARBA" id="ARBA00043668"/>
    </source>
</evidence>
<keyword evidence="17" id="KW-1185">Reference proteome</keyword>
<dbReference type="EnsemblPlants" id="LPERR03G33060.2">
    <property type="protein sequence ID" value="LPERR03G33060.2"/>
    <property type="gene ID" value="LPERR03G33060"/>
</dbReference>
<dbReference type="EC" id="3.1.3.62" evidence="4"/>
<dbReference type="FunFam" id="3.40.50.1240:FF:000017">
    <property type="entry name" value="Histidine acid phosphatase family protein"/>
    <property type="match status" value="1"/>
</dbReference>
<dbReference type="InterPro" id="IPR000560">
    <property type="entry name" value="His_Pase_clade-2"/>
</dbReference>
<protein>
    <recommendedName>
        <fullName evidence="5">Multiple inositol polyphosphate phosphatase 1</fullName>
        <ecNumber evidence="4">3.1.3.62</ecNumber>
        <ecNumber evidence="3">3.1.3.80</ecNumber>
    </recommendedName>
    <alternativeName>
        <fullName evidence="9">2,3-bisphosphoglycerate 3-phosphatase</fullName>
    </alternativeName>
</protein>
<evidence type="ECO:0000256" key="9">
    <source>
        <dbReference type="ARBA" id="ARBA00031642"/>
    </source>
</evidence>
<reference evidence="16" key="3">
    <citation type="submission" date="2015-04" db="UniProtKB">
        <authorList>
            <consortium name="EnsemblPlants"/>
        </authorList>
    </citation>
    <scope>IDENTIFICATION</scope>
</reference>
<dbReference type="GO" id="GO:0003993">
    <property type="term" value="F:acid phosphatase activity"/>
    <property type="evidence" value="ECO:0007669"/>
    <property type="project" value="TreeGrafter"/>
</dbReference>
<dbReference type="GO" id="GO:0034417">
    <property type="term" value="F:bisphosphoglycerate 3-phosphatase activity"/>
    <property type="evidence" value="ECO:0007669"/>
    <property type="project" value="UniProtKB-EC"/>
</dbReference>
<evidence type="ECO:0000256" key="1">
    <source>
        <dbReference type="ARBA" id="ARBA00004370"/>
    </source>
</evidence>
<comment type="catalytic activity">
    <reaction evidence="10">
        <text>1D-myo-inositol 1,2,5,6-tetrakisphosphate + H2O = 1D-myo-inositol 1,2,6-trisphosphate + phosphate</text>
        <dbReference type="Rhea" id="RHEA:77119"/>
        <dbReference type="ChEBI" id="CHEBI:15377"/>
        <dbReference type="ChEBI" id="CHEBI:43474"/>
        <dbReference type="ChEBI" id="CHEBI:195535"/>
        <dbReference type="ChEBI" id="CHEBI:195537"/>
        <dbReference type="EC" id="3.1.3.62"/>
    </reaction>
    <physiologicalReaction direction="left-to-right" evidence="10">
        <dbReference type="Rhea" id="RHEA:77120"/>
    </physiologicalReaction>
</comment>
<dbReference type="SUPFAM" id="SSF53254">
    <property type="entry name" value="Phosphoglycerate mutase-like"/>
    <property type="match status" value="1"/>
</dbReference>
<proteinExistence type="inferred from homology"/>
<keyword evidence="6 14" id="KW-0732">Signal</keyword>
<dbReference type="InterPro" id="IPR029033">
    <property type="entry name" value="His_PPase_superfam"/>
</dbReference>
<keyword evidence="8" id="KW-0472">Membrane</keyword>
<dbReference type="InterPro" id="IPR001509">
    <property type="entry name" value="Epimerase_deHydtase"/>
</dbReference>
<feature type="chain" id="PRO_5007398299" description="Multiple inositol polyphosphate phosphatase 1" evidence="14">
    <location>
        <begin position="23"/>
        <end position="954"/>
    </location>
</feature>
<dbReference type="SUPFAM" id="SSF51735">
    <property type="entry name" value="NAD(P)-binding Rossmann-fold domains"/>
    <property type="match status" value="1"/>
</dbReference>
<reference evidence="16 17" key="1">
    <citation type="submission" date="2012-08" db="EMBL/GenBank/DDBJ databases">
        <title>Oryza genome evolution.</title>
        <authorList>
            <person name="Wing R.A."/>
        </authorList>
    </citation>
    <scope>NUCLEOTIDE SEQUENCE</scope>
</reference>
<evidence type="ECO:0000256" key="2">
    <source>
        <dbReference type="ARBA" id="ARBA00008422"/>
    </source>
</evidence>
<dbReference type="EC" id="3.1.3.80" evidence="3"/>
<evidence type="ECO:0000259" key="15">
    <source>
        <dbReference type="Pfam" id="PF01370"/>
    </source>
</evidence>
<organism evidence="16 17">
    <name type="scientific">Leersia perrieri</name>
    <dbReference type="NCBI Taxonomy" id="77586"/>
    <lineage>
        <taxon>Eukaryota</taxon>
        <taxon>Viridiplantae</taxon>
        <taxon>Streptophyta</taxon>
        <taxon>Embryophyta</taxon>
        <taxon>Tracheophyta</taxon>
        <taxon>Spermatophyta</taxon>
        <taxon>Magnoliopsida</taxon>
        <taxon>Liliopsida</taxon>
        <taxon>Poales</taxon>
        <taxon>Poaceae</taxon>
        <taxon>BOP clade</taxon>
        <taxon>Oryzoideae</taxon>
        <taxon>Oryzeae</taxon>
        <taxon>Oryzinae</taxon>
        <taxon>Leersia</taxon>
    </lineage>
</organism>